<keyword evidence="3" id="KW-1185">Reference proteome</keyword>
<feature type="compositionally biased region" description="Basic residues" evidence="1">
    <location>
        <begin position="284"/>
        <end position="296"/>
    </location>
</feature>
<dbReference type="EMBL" id="AGNL01006229">
    <property type="protein sequence ID" value="EJK72194.1"/>
    <property type="molecule type" value="Genomic_DNA"/>
</dbReference>
<feature type="region of interest" description="Disordered" evidence="1">
    <location>
        <begin position="253"/>
        <end position="410"/>
    </location>
</feature>
<reference evidence="2 3" key="1">
    <citation type="journal article" date="2012" name="Genome Biol.">
        <title>Genome and low-iron response of an oceanic diatom adapted to chronic iron limitation.</title>
        <authorList>
            <person name="Lommer M."/>
            <person name="Specht M."/>
            <person name="Roy A.S."/>
            <person name="Kraemer L."/>
            <person name="Andreson R."/>
            <person name="Gutowska M.A."/>
            <person name="Wolf J."/>
            <person name="Bergner S.V."/>
            <person name="Schilhabel M.B."/>
            <person name="Klostermeier U.C."/>
            <person name="Beiko R.G."/>
            <person name="Rosenstiel P."/>
            <person name="Hippler M."/>
            <person name="Laroche J."/>
        </authorList>
    </citation>
    <scope>NUCLEOTIDE SEQUENCE [LARGE SCALE GENOMIC DNA]</scope>
    <source>
        <strain evidence="2 3">CCMP1005</strain>
    </source>
</reference>
<name>K0T531_THAOC</name>
<feature type="compositionally biased region" description="Gly residues" evidence="1">
    <location>
        <begin position="297"/>
        <end position="317"/>
    </location>
</feature>
<protein>
    <submittedName>
        <fullName evidence="2">Uncharacterized protein</fullName>
    </submittedName>
</protein>
<evidence type="ECO:0000313" key="3">
    <source>
        <dbReference type="Proteomes" id="UP000266841"/>
    </source>
</evidence>
<evidence type="ECO:0000256" key="1">
    <source>
        <dbReference type="SAM" id="MobiDB-lite"/>
    </source>
</evidence>
<proteinExistence type="predicted"/>
<sequence length="550" mass="61664">MSDVRPLDMMGPIMAAYTNMNGTEPLVSLKQPVDTDTKTAKQVEVSGRDSKSNHVKRHITPSDGRLGLEAIVRLTVKPLIDICTNAMSKTPKEQLEILRTVLSGDLEAIFDEVKVKVFDGRGADDAVTEEDFTKVVNGILNEYSQTDYPRDLIYAALDQGLLKKDAKQTPHVCERRFKAILSLAKSLDGTEPEPSEAKKNGWYLFCYPRNMQKLFVKDNKTAWVDLSLANITIGMAAIYNDDVNNGKIKKILDSQSKKAADSKTGDDDKKKEGQKPPAGFAGRGRGHYGGRGRGRGGGRGYYGRQSDGGRGYHGGGSSRYSKPKSSGKAYDNHHVDEGYYDDDGYYEEDYEERPRRRRSRTRSRSRSRSPRRRRSRSRSNSRDRRNRGSGSDHYHVDSKPRSSPDPEIPVHIHVGANLTDNNLGSDLDVEPDSSHTPFDSFILDEFPFVEPESDDMTCASDDTDIWSVGYAVETYTIDHHMVEYNIPTAKCGGLTPVTIMACKEIGLQDSYKLLRVLLDTGSMKTLINKRCMPRRARTFKTKQIKKITRL</sequence>
<accession>K0T531</accession>
<dbReference type="Proteomes" id="UP000266841">
    <property type="component" value="Unassembled WGS sequence"/>
</dbReference>
<organism evidence="2 3">
    <name type="scientific">Thalassiosira oceanica</name>
    <name type="common">Marine diatom</name>
    <dbReference type="NCBI Taxonomy" id="159749"/>
    <lineage>
        <taxon>Eukaryota</taxon>
        <taxon>Sar</taxon>
        <taxon>Stramenopiles</taxon>
        <taxon>Ochrophyta</taxon>
        <taxon>Bacillariophyta</taxon>
        <taxon>Coscinodiscophyceae</taxon>
        <taxon>Thalassiosirophycidae</taxon>
        <taxon>Thalassiosirales</taxon>
        <taxon>Thalassiosiraceae</taxon>
        <taxon>Thalassiosira</taxon>
    </lineage>
</organism>
<feature type="compositionally biased region" description="Acidic residues" evidence="1">
    <location>
        <begin position="338"/>
        <end position="351"/>
    </location>
</feature>
<dbReference type="AlphaFoldDB" id="K0T531"/>
<comment type="caution">
    <text evidence="2">The sequence shown here is derived from an EMBL/GenBank/DDBJ whole genome shotgun (WGS) entry which is preliminary data.</text>
</comment>
<evidence type="ECO:0000313" key="2">
    <source>
        <dbReference type="EMBL" id="EJK72194.1"/>
    </source>
</evidence>
<feature type="compositionally biased region" description="Basic and acidic residues" evidence="1">
    <location>
        <begin position="253"/>
        <end position="274"/>
    </location>
</feature>
<feature type="compositionally biased region" description="Basic and acidic residues" evidence="1">
    <location>
        <begin position="390"/>
        <end position="410"/>
    </location>
</feature>
<feature type="compositionally biased region" description="Basic residues" evidence="1">
    <location>
        <begin position="355"/>
        <end position="387"/>
    </location>
</feature>
<gene>
    <name evidence="2" type="ORF">THAOC_06298</name>
</gene>